<dbReference type="SUPFAM" id="SSF52540">
    <property type="entry name" value="P-loop containing nucleoside triphosphate hydrolases"/>
    <property type="match status" value="1"/>
</dbReference>
<evidence type="ECO:0000313" key="2">
    <source>
        <dbReference type="Proteomes" id="UP001173801"/>
    </source>
</evidence>
<protein>
    <submittedName>
        <fullName evidence="1">ATP-binding protein</fullName>
    </submittedName>
</protein>
<dbReference type="PANTHER" id="PTHR42935">
    <property type="entry name" value="SLR0930 PROTEIN"/>
    <property type="match status" value="1"/>
</dbReference>
<dbReference type="InterPro" id="IPR008533">
    <property type="entry name" value="DUF815"/>
</dbReference>
<keyword evidence="2" id="KW-1185">Reference proteome</keyword>
<proteinExistence type="predicted"/>
<dbReference type="GO" id="GO:0005524">
    <property type="term" value="F:ATP binding"/>
    <property type="evidence" value="ECO:0007669"/>
    <property type="project" value="UniProtKB-KW"/>
</dbReference>
<dbReference type="RefSeq" id="WP_284937211.1">
    <property type="nucleotide sequence ID" value="NZ_JANURM010000003.1"/>
</dbReference>
<name>A0ABT7HNR5_9BACT</name>
<dbReference type="Proteomes" id="UP001173801">
    <property type="component" value="Unassembled WGS sequence"/>
</dbReference>
<dbReference type="PANTHER" id="PTHR42935:SF1">
    <property type="entry name" value="SLR0930 PROTEIN"/>
    <property type="match status" value="1"/>
</dbReference>
<dbReference type="InterPro" id="IPR027417">
    <property type="entry name" value="P-loop_NTPase"/>
</dbReference>
<keyword evidence="1" id="KW-0547">Nucleotide-binding</keyword>
<reference evidence="1" key="2">
    <citation type="journal article" date="2023" name="Microorganisms">
        <title>Isolation and Genomic Characteristics of Cat-Borne Campylobacter felis sp. nov. and Sheep-Borne Campylobacter ovis sp. nov.</title>
        <authorList>
            <person name="Wang H."/>
            <person name="Li Y."/>
            <person name="Gu Y."/>
            <person name="Zhou G."/>
            <person name="Chen X."/>
            <person name="Zhang X."/>
            <person name="Shao Z."/>
            <person name="Zhang J."/>
            <person name="Zhang M."/>
        </authorList>
    </citation>
    <scope>NUCLEOTIDE SEQUENCE</scope>
    <source>
        <strain evidence="1">PS10</strain>
    </source>
</reference>
<accession>A0ABT7HNR5</accession>
<comment type="caution">
    <text evidence="1">The sequence shown here is derived from an EMBL/GenBank/DDBJ whole genome shotgun (WGS) entry which is preliminary data.</text>
</comment>
<sequence>MIDWTRDYAAIFKPNRGLCVVKDIDFVDINSLVGLNTQKEQLIKNTRDFLDDKDANHALLWGEMGCGKSSLIKAVFTKFYTDGLRLIELFYDDLRYLSDIIDELRDSEFKFIIFCDDLSFENGSRDYKFLKPLMQGSIEKPPRNVLIYATSNRRHLVSELKSDNLGTEILDGEIHYGDAVQEKISLSDRFGLWISFYQGNFSEYLQIVDFYFKDINVNKELLHEAAKTYATLRGSRSGRTAKQFFMSYKDRIK</sequence>
<dbReference type="Pfam" id="PF05673">
    <property type="entry name" value="DUF815"/>
    <property type="match status" value="1"/>
</dbReference>
<keyword evidence="1" id="KW-0067">ATP-binding</keyword>
<dbReference type="Gene3D" id="3.40.50.300">
    <property type="entry name" value="P-loop containing nucleotide triphosphate hydrolases"/>
    <property type="match status" value="1"/>
</dbReference>
<reference evidence="1" key="1">
    <citation type="submission" date="2022-08" db="EMBL/GenBank/DDBJ databases">
        <authorList>
            <person name="Wang H."/>
        </authorList>
    </citation>
    <scope>NUCLEOTIDE SEQUENCE</scope>
    <source>
        <strain evidence="1">PS10</strain>
    </source>
</reference>
<dbReference type="EMBL" id="JANURM010000003">
    <property type="protein sequence ID" value="MDL0088556.1"/>
    <property type="molecule type" value="Genomic_DNA"/>
</dbReference>
<gene>
    <name evidence="1" type="ORF">NYG85_04105</name>
</gene>
<evidence type="ECO:0000313" key="1">
    <source>
        <dbReference type="EMBL" id="MDL0088556.1"/>
    </source>
</evidence>
<organism evidence="1 2">
    <name type="scientific">Campylobacter gastrosuis</name>
    <dbReference type="NCBI Taxonomy" id="2974576"/>
    <lineage>
        <taxon>Bacteria</taxon>
        <taxon>Pseudomonadati</taxon>
        <taxon>Campylobacterota</taxon>
        <taxon>Epsilonproteobacteria</taxon>
        <taxon>Campylobacterales</taxon>
        <taxon>Campylobacteraceae</taxon>
        <taxon>Campylobacter</taxon>
    </lineage>
</organism>